<keyword evidence="3" id="KW-1185">Reference proteome</keyword>
<evidence type="ECO:0000313" key="3">
    <source>
        <dbReference type="Proteomes" id="UP001251528"/>
    </source>
</evidence>
<feature type="compositionally biased region" description="Low complexity" evidence="1">
    <location>
        <begin position="80"/>
        <end position="90"/>
    </location>
</feature>
<reference evidence="2" key="1">
    <citation type="submission" date="2023-06" db="EMBL/GenBank/DDBJ databases">
        <title>Conoideocrella luteorostrata (Hypocreales: Clavicipitaceae), a potential biocontrol fungus for elongate hemlock scale in United States Christmas tree production areas.</title>
        <authorList>
            <person name="Barrett H."/>
            <person name="Lovett B."/>
            <person name="Macias A.M."/>
            <person name="Stajich J.E."/>
            <person name="Kasson M.T."/>
        </authorList>
    </citation>
    <scope>NUCLEOTIDE SEQUENCE</scope>
    <source>
        <strain evidence="2">ARSEF 14590</strain>
    </source>
</reference>
<name>A0AAJ0CKF3_9HYPO</name>
<organism evidence="2 3">
    <name type="scientific">Conoideocrella luteorostrata</name>
    <dbReference type="NCBI Taxonomy" id="1105319"/>
    <lineage>
        <taxon>Eukaryota</taxon>
        <taxon>Fungi</taxon>
        <taxon>Dikarya</taxon>
        <taxon>Ascomycota</taxon>
        <taxon>Pezizomycotina</taxon>
        <taxon>Sordariomycetes</taxon>
        <taxon>Hypocreomycetidae</taxon>
        <taxon>Hypocreales</taxon>
        <taxon>Clavicipitaceae</taxon>
        <taxon>Conoideocrella</taxon>
    </lineage>
</organism>
<proteinExistence type="predicted"/>
<accession>A0AAJ0CKF3</accession>
<gene>
    <name evidence="2" type="ORF">QQS21_007661</name>
</gene>
<feature type="region of interest" description="Disordered" evidence="1">
    <location>
        <begin position="79"/>
        <end position="107"/>
    </location>
</feature>
<protein>
    <submittedName>
        <fullName evidence="2">Uncharacterized protein</fullName>
    </submittedName>
</protein>
<comment type="caution">
    <text evidence="2">The sequence shown here is derived from an EMBL/GenBank/DDBJ whole genome shotgun (WGS) entry which is preliminary data.</text>
</comment>
<dbReference type="EMBL" id="JASWJB010000161">
    <property type="protein sequence ID" value="KAK2594624.1"/>
    <property type="molecule type" value="Genomic_DNA"/>
</dbReference>
<evidence type="ECO:0000313" key="2">
    <source>
        <dbReference type="EMBL" id="KAK2594624.1"/>
    </source>
</evidence>
<evidence type="ECO:0000256" key="1">
    <source>
        <dbReference type="SAM" id="MobiDB-lite"/>
    </source>
</evidence>
<dbReference type="Proteomes" id="UP001251528">
    <property type="component" value="Unassembled WGS sequence"/>
</dbReference>
<sequence>MTLRFDQSDAAAATLSGRIIDIELDLQGLNQIRNDTAASRDILDGMGQTIDESQQHLDRLLLQPQGGYRVGLRTGHRRISAATRSSTRASTDCHHPGYGPGPPKSVPMAKKQIEPLQDKLLEVFEKQYNWVVEKYTIDMDKIHYHVALRGLNTAVTNFMDKYAARTSDSSTYQLWLRYDDDPESTYSLPAHSMRIIY</sequence>
<dbReference type="AlphaFoldDB" id="A0AAJ0CKF3"/>